<proteinExistence type="predicted"/>
<dbReference type="EMBL" id="WEZT01000008">
    <property type="protein sequence ID" value="MYV05431.1"/>
    <property type="molecule type" value="Genomic_DNA"/>
</dbReference>
<dbReference type="InterPro" id="IPR001647">
    <property type="entry name" value="HTH_TetR"/>
</dbReference>
<dbReference type="Pfam" id="PF00440">
    <property type="entry name" value="TetR_N"/>
    <property type="match status" value="1"/>
</dbReference>
<evidence type="ECO:0000313" key="5">
    <source>
        <dbReference type="Proteomes" id="UP000480570"/>
    </source>
</evidence>
<evidence type="ECO:0000313" key="4">
    <source>
        <dbReference type="EMBL" id="MYV05431.1"/>
    </source>
</evidence>
<accession>A0A7C9NRZ3</accession>
<dbReference type="PANTHER" id="PTHR43479:SF11">
    <property type="entry name" value="ACREF_ENVCD OPERON REPRESSOR-RELATED"/>
    <property type="match status" value="1"/>
</dbReference>
<sequence length="229" mass="27085">MATMKRGSYMATQHEVAKRHALLERMAVVFMREGFSQLTMNDLIKVMGVSRRTAYKYFSSKEDIVHAVVKLYLDYIEDLDIPQLNGDVANFFRQFQMLFDQSLTISRTISDEFLSDLKSANDSDYRNLQDALNQQQQQAIIYFETGVKRGLFRTYQWDVLLLQDRVMVRGLIDRHFLLRHSLNLTKVLTDYYNLKKTQLLLPEQLNVIDDQPVRLIIEYFVNEYNRTFL</sequence>
<dbReference type="AlphaFoldDB" id="A0A7C9NRZ3"/>
<dbReference type="InterPro" id="IPR009057">
    <property type="entry name" value="Homeodomain-like_sf"/>
</dbReference>
<dbReference type="PROSITE" id="PS01081">
    <property type="entry name" value="HTH_TETR_1"/>
    <property type="match status" value="1"/>
</dbReference>
<dbReference type="InterPro" id="IPR023772">
    <property type="entry name" value="DNA-bd_HTH_TetR-type_CS"/>
</dbReference>
<feature type="domain" description="HTH tetR-type" evidence="3">
    <location>
        <begin position="16"/>
        <end position="76"/>
    </location>
</feature>
<protein>
    <submittedName>
        <fullName evidence="4">TetR family transcriptional regulator</fullName>
    </submittedName>
</protein>
<evidence type="ECO:0000256" key="2">
    <source>
        <dbReference type="PROSITE-ProRule" id="PRU00335"/>
    </source>
</evidence>
<dbReference type="PANTHER" id="PTHR43479">
    <property type="entry name" value="ACREF/ENVCD OPERON REPRESSOR-RELATED"/>
    <property type="match status" value="1"/>
</dbReference>
<dbReference type="GO" id="GO:0003677">
    <property type="term" value="F:DNA binding"/>
    <property type="evidence" value="ECO:0007669"/>
    <property type="project" value="UniProtKB-UniRule"/>
</dbReference>
<dbReference type="Gene3D" id="1.10.357.10">
    <property type="entry name" value="Tetracycline Repressor, domain 2"/>
    <property type="match status" value="1"/>
</dbReference>
<reference evidence="4 5" key="1">
    <citation type="journal article" date="2019" name="Appl. Environ. Microbiol.">
        <title>Genetic determinants of hydroxycinnamic acid metabolism in heterofermentative lactobacilli.</title>
        <authorList>
            <person name="Gaur G."/>
            <person name="Oh J.H."/>
            <person name="Filannino P."/>
            <person name="Gobbetti M."/>
            <person name="van Pijkeren J.P."/>
            <person name="Ganzle M.G."/>
        </authorList>
    </citation>
    <scope>NUCLEOTIDE SEQUENCE [LARGE SCALE GENOMIC DNA]</scope>
    <source>
        <strain evidence="4 5">FUA3583</strain>
    </source>
</reference>
<evidence type="ECO:0000256" key="1">
    <source>
        <dbReference type="ARBA" id="ARBA00023125"/>
    </source>
</evidence>
<dbReference type="InterPro" id="IPR050624">
    <property type="entry name" value="HTH-type_Tx_Regulator"/>
</dbReference>
<name>A0A7C9NRZ3_9LACO</name>
<gene>
    <name evidence="4" type="ORF">GB992_06095</name>
</gene>
<feature type="DNA-binding region" description="H-T-H motif" evidence="2">
    <location>
        <begin position="39"/>
        <end position="58"/>
    </location>
</feature>
<comment type="caution">
    <text evidence="4">The sequence shown here is derived from an EMBL/GenBank/DDBJ whole genome shotgun (WGS) entry which is preliminary data.</text>
</comment>
<dbReference type="Proteomes" id="UP000480570">
    <property type="component" value="Unassembled WGS sequence"/>
</dbReference>
<keyword evidence="1 2" id="KW-0238">DNA-binding</keyword>
<dbReference type="SUPFAM" id="SSF46689">
    <property type="entry name" value="Homeodomain-like"/>
    <property type="match status" value="1"/>
</dbReference>
<organism evidence="4 5">
    <name type="scientific">Furfurilactobacillus rossiae</name>
    <dbReference type="NCBI Taxonomy" id="231049"/>
    <lineage>
        <taxon>Bacteria</taxon>
        <taxon>Bacillati</taxon>
        <taxon>Bacillota</taxon>
        <taxon>Bacilli</taxon>
        <taxon>Lactobacillales</taxon>
        <taxon>Lactobacillaceae</taxon>
        <taxon>Furfurilactobacillus</taxon>
    </lineage>
</organism>
<evidence type="ECO:0000259" key="3">
    <source>
        <dbReference type="PROSITE" id="PS50977"/>
    </source>
</evidence>
<dbReference type="PROSITE" id="PS50977">
    <property type="entry name" value="HTH_TETR_2"/>
    <property type="match status" value="1"/>
</dbReference>